<name>A0ACB8AMN1_9AGAM</name>
<sequence length="169" mass="19317">MFHKSVIFVLCLVITIANGHWLSERKSFPCDAVDPIPGTNWQLSLYADVNCNVAAPGILNSNVWQHWLYNSYKNKKNVTVLPRSSCMEPYRGLKNPQSLRFMAHNEDPDTNMVLVFYAKAGCKGTGRQWLIDTFAMATVEPFYDLVFGTGKNDIAHSFRVERQEKKKKK</sequence>
<gene>
    <name evidence="1" type="ORF">BJ138DRAFT_1123661</name>
</gene>
<protein>
    <submittedName>
        <fullName evidence="1">Uncharacterized protein</fullName>
    </submittedName>
</protein>
<accession>A0ACB8AMN1</accession>
<evidence type="ECO:0000313" key="1">
    <source>
        <dbReference type="EMBL" id="KAH7914258.1"/>
    </source>
</evidence>
<dbReference type="Proteomes" id="UP000790377">
    <property type="component" value="Unassembled WGS sequence"/>
</dbReference>
<reference evidence="1" key="1">
    <citation type="journal article" date="2021" name="New Phytol.">
        <title>Evolutionary innovations through gain and loss of genes in the ectomycorrhizal Boletales.</title>
        <authorList>
            <person name="Wu G."/>
            <person name="Miyauchi S."/>
            <person name="Morin E."/>
            <person name="Kuo A."/>
            <person name="Drula E."/>
            <person name="Varga T."/>
            <person name="Kohler A."/>
            <person name="Feng B."/>
            <person name="Cao Y."/>
            <person name="Lipzen A."/>
            <person name="Daum C."/>
            <person name="Hundley H."/>
            <person name="Pangilinan J."/>
            <person name="Johnson J."/>
            <person name="Barry K."/>
            <person name="LaButti K."/>
            <person name="Ng V."/>
            <person name="Ahrendt S."/>
            <person name="Min B."/>
            <person name="Choi I.G."/>
            <person name="Park H."/>
            <person name="Plett J.M."/>
            <person name="Magnuson J."/>
            <person name="Spatafora J.W."/>
            <person name="Nagy L.G."/>
            <person name="Henrissat B."/>
            <person name="Grigoriev I.V."/>
            <person name="Yang Z.L."/>
            <person name="Xu J."/>
            <person name="Martin F.M."/>
        </authorList>
    </citation>
    <scope>NUCLEOTIDE SEQUENCE</scope>
    <source>
        <strain evidence="1">ATCC 28755</strain>
    </source>
</reference>
<dbReference type="EMBL" id="MU267616">
    <property type="protein sequence ID" value="KAH7914258.1"/>
    <property type="molecule type" value="Genomic_DNA"/>
</dbReference>
<comment type="caution">
    <text evidence="1">The sequence shown here is derived from an EMBL/GenBank/DDBJ whole genome shotgun (WGS) entry which is preliminary data.</text>
</comment>
<keyword evidence="2" id="KW-1185">Reference proteome</keyword>
<evidence type="ECO:0000313" key="2">
    <source>
        <dbReference type="Proteomes" id="UP000790377"/>
    </source>
</evidence>
<organism evidence="1 2">
    <name type="scientific">Hygrophoropsis aurantiaca</name>
    <dbReference type="NCBI Taxonomy" id="72124"/>
    <lineage>
        <taxon>Eukaryota</taxon>
        <taxon>Fungi</taxon>
        <taxon>Dikarya</taxon>
        <taxon>Basidiomycota</taxon>
        <taxon>Agaricomycotina</taxon>
        <taxon>Agaricomycetes</taxon>
        <taxon>Agaricomycetidae</taxon>
        <taxon>Boletales</taxon>
        <taxon>Coniophorineae</taxon>
        <taxon>Hygrophoropsidaceae</taxon>
        <taxon>Hygrophoropsis</taxon>
    </lineage>
</organism>
<proteinExistence type="predicted"/>